<name>A0A644ZBS6_9ZZZZ</name>
<reference evidence="1" key="1">
    <citation type="submission" date="2019-08" db="EMBL/GenBank/DDBJ databases">
        <authorList>
            <person name="Kucharzyk K."/>
            <person name="Murdoch R.W."/>
            <person name="Higgins S."/>
            <person name="Loffler F."/>
        </authorList>
    </citation>
    <scope>NUCLEOTIDE SEQUENCE</scope>
</reference>
<sequence>MCLSLFSLLIPLCLCFAKPDHVVLSGLVVGFLVGSAGNVDSIPISLNNLAARNSQRDSLLPTGRSEALTHGKIDAVLIGGGSGCSGCSGCGCSGCRGCSGRRGSGFRLRLGTAGEDNQSEQSQGCQGNQHILSHRYVTPLMQKFISLFVLIIIYETRHRFNIVIKLSISIISYKNFLLNSYNERSFWI</sequence>
<protein>
    <submittedName>
        <fullName evidence="1">Uncharacterized protein</fullName>
    </submittedName>
</protein>
<gene>
    <name evidence="1" type="ORF">SDC9_81935</name>
</gene>
<dbReference type="EMBL" id="VSSQ01007257">
    <property type="protein sequence ID" value="MPM35344.1"/>
    <property type="molecule type" value="Genomic_DNA"/>
</dbReference>
<accession>A0A644ZBS6</accession>
<evidence type="ECO:0000313" key="1">
    <source>
        <dbReference type="EMBL" id="MPM35344.1"/>
    </source>
</evidence>
<organism evidence="1">
    <name type="scientific">bioreactor metagenome</name>
    <dbReference type="NCBI Taxonomy" id="1076179"/>
    <lineage>
        <taxon>unclassified sequences</taxon>
        <taxon>metagenomes</taxon>
        <taxon>ecological metagenomes</taxon>
    </lineage>
</organism>
<comment type="caution">
    <text evidence="1">The sequence shown here is derived from an EMBL/GenBank/DDBJ whole genome shotgun (WGS) entry which is preliminary data.</text>
</comment>
<proteinExistence type="predicted"/>
<dbReference type="AlphaFoldDB" id="A0A644ZBS6"/>